<proteinExistence type="predicted"/>
<dbReference type="Pfam" id="PF02955">
    <property type="entry name" value="GSH-S_ATP"/>
    <property type="match status" value="1"/>
</dbReference>
<protein>
    <recommendedName>
        <fullName evidence="1">Prokaryotic glutathione synthetase ATP-binding domain-containing protein</fullName>
    </recommendedName>
</protein>
<dbReference type="PANTHER" id="PTHR39217:SF1">
    <property type="entry name" value="GLUTATHIONE SYNTHETASE"/>
    <property type="match status" value="1"/>
</dbReference>
<keyword evidence="3" id="KW-1185">Reference proteome</keyword>
<dbReference type="AlphaFoldDB" id="A0A838Y850"/>
<sequence length="325" mass="37103">MQFDVIVLTKKSLLQLAETDWYSRQVHHEDGLVMAALAAQGLRVGRKAWDDPDFDWTQTRCILFRTTWDYFERFDEFAPWLNRVARQTTLFNSAELINWNIDKHYLATLAKKGINTVSSHYIERGDSRSLEQCLYDCAWEQAILKPVVSGSARHTYRLNGENSAALECTFAELIQQEAMMLQPFQQHILSQGELSLMVIDGAFSHAIRKLPQAGDFRVQDDHGGSVHVHQATVQERTFAESTVAALPFDVLYARVDIIRDNHGQLALMEVEMIEPELFFRFKPEAADKLAAGLARRLTYQPDPNDLFCTETCQPDWQTTLGNTSS</sequence>
<dbReference type="PANTHER" id="PTHR39217">
    <property type="match status" value="1"/>
</dbReference>
<dbReference type="InterPro" id="IPR004218">
    <property type="entry name" value="GSHS_ATP-bd"/>
</dbReference>
<reference evidence="2 3" key="1">
    <citation type="submission" date="2020-07" db="EMBL/GenBank/DDBJ databases">
        <title>Draft genome sequence of violacein-producing bacteria and related species.</title>
        <authorList>
            <person name="Wilson H.S."/>
            <person name="De Leon M.E."/>
        </authorList>
    </citation>
    <scope>NUCLEOTIDE SEQUENCE [LARGE SCALE GENOMIC DNA]</scope>
    <source>
        <strain evidence="2 3">HSC-21Su07</strain>
    </source>
</reference>
<name>A0A838Y850_9NEIS</name>
<evidence type="ECO:0000313" key="3">
    <source>
        <dbReference type="Proteomes" id="UP000545606"/>
    </source>
</evidence>
<gene>
    <name evidence="2" type="ORF">H2Z84_00640</name>
</gene>
<feature type="domain" description="Prokaryotic glutathione synthetase ATP-binding" evidence="1">
    <location>
        <begin position="140"/>
        <end position="261"/>
    </location>
</feature>
<dbReference type="InterPro" id="IPR053191">
    <property type="entry name" value="DcsG_Biosynth_Enzyme"/>
</dbReference>
<dbReference type="Proteomes" id="UP000545606">
    <property type="component" value="Unassembled WGS sequence"/>
</dbReference>
<organism evidence="2 3">
    <name type="scientific">Aquitalea aquatica</name>
    <dbReference type="NCBI Taxonomy" id="3044273"/>
    <lineage>
        <taxon>Bacteria</taxon>
        <taxon>Pseudomonadati</taxon>
        <taxon>Pseudomonadota</taxon>
        <taxon>Betaproteobacteria</taxon>
        <taxon>Neisseriales</taxon>
        <taxon>Chromobacteriaceae</taxon>
        <taxon>Aquitalea</taxon>
    </lineage>
</organism>
<dbReference type="GO" id="GO:0004363">
    <property type="term" value="F:glutathione synthase activity"/>
    <property type="evidence" value="ECO:0007669"/>
    <property type="project" value="InterPro"/>
</dbReference>
<accession>A0A838Y850</accession>
<comment type="caution">
    <text evidence="2">The sequence shown here is derived from an EMBL/GenBank/DDBJ whole genome shotgun (WGS) entry which is preliminary data.</text>
</comment>
<evidence type="ECO:0000259" key="1">
    <source>
        <dbReference type="Pfam" id="PF02955"/>
    </source>
</evidence>
<dbReference type="RefSeq" id="WP_181834247.1">
    <property type="nucleotide sequence ID" value="NZ_JACERN010000001.1"/>
</dbReference>
<dbReference type="Gene3D" id="3.30.470.20">
    <property type="entry name" value="ATP-grasp fold, B domain"/>
    <property type="match status" value="1"/>
</dbReference>
<evidence type="ECO:0000313" key="2">
    <source>
        <dbReference type="EMBL" id="MBA4706891.1"/>
    </source>
</evidence>
<dbReference type="SUPFAM" id="SSF56059">
    <property type="entry name" value="Glutathione synthetase ATP-binding domain-like"/>
    <property type="match status" value="1"/>
</dbReference>
<dbReference type="GO" id="GO:0005524">
    <property type="term" value="F:ATP binding"/>
    <property type="evidence" value="ECO:0007669"/>
    <property type="project" value="InterPro"/>
</dbReference>
<dbReference type="EMBL" id="JACERN010000001">
    <property type="protein sequence ID" value="MBA4706891.1"/>
    <property type="molecule type" value="Genomic_DNA"/>
</dbReference>